<keyword evidence="1" id="KW-0812">Transmembrane</keyword>
<feature type="transmembrane region" description="Helical" evidence="1">
    <location>
        <begin position="221"/>
        <end position="243"/>
    </location>
</feature>
<protein>
    <submittedName>
        <fullName evidence="2">CYFA0S10e01024g1_1</fullName>
    </submittedName>
</protein>
<feature type="transmembrane region" description="Helical" evidence="1">
    <location>
        <begin position="12"/>
        <end position="34"/>
    </location>
</feature>
<sequence>MALSISIHPWRVIAAINVAFFSLFLVLAAFPLVHIARVAFKRFTRIVILITLLYCTKIASGGLLLYLLGHLSDSNSNKEINIFIASMVLASLAPAFLLMCNFKLVGYINHLERGDNVPKKHVTLFGHIFSLRRNIVTLLRGTSEERLDATEGIYWTLVIVTIALSSAGNGVSSSNYTAARGLIRAAGILYLIEWIILIGLIVYAIRTVIVMKRVTYQKYVNFLLILAAIAAIFVGVRVCAYIAQAFTLKKGYYGFGQSRFSYLTGEWKLYAFVTFMPECIASGIWVVILWCLSKHLKHERYNTGSESPLVPKADDSDS</sequence>
<accession>A0A061AYQ2</accession>
<keyword evidence="1" id="KW-1133">Transmembrane helix</keyword>
<dbReference type="EMBL" id="LK052895">
    <property type="protein sequence ID" value="CDR42676.1"/>
    <property type="molecule type" value="Genomic_DNA"/>
</dbReference>
<proteinExistence type="predicted"/>
<dbReference type="AlphaFoldDB" id="A0A061AYQ2"/>
<feature type="transmembrane region" description="Helical" evidence="1">
    <location>
        <begin position="188"/>
        <end position="209"/>
    </location>
</feature>
<feature type="transmembrane region" description="Helical" evidence="1">
    <location>
        <begin position="269"/>
        <end position="292"/>
    </location>
</feature>
<gene>
    <name evidence="2" type="ORF">CYFA0S_10e01024g</name>
</gene>
<dbReference type="VEuPathDB" id="FungiDB:BON22_3219"/>
<feature type="transmembrane region" description="Helical" evidence="1">
    <location>
        <begin position="80"/>
        <end position="100"/>
    </location>
</feature>
<evidence type="ECO:0000313" key="2">
    <source>
        <dbReference type="EMBL" id="CDR42676.1"/>
    </source>
</evidence>
<feature type="transmembrane region" description="Helical" evidence="1">
    <location>
        <begin position="46"/>
        <end position="68"/>
    </location>
</feature>
<keyword evidence="1" id="KW-0472">Membrane</keyword>
<feature type="transmembrane region" description="Helical" evidence="1">
    <location>
        <begin position="152"/>
        <end position="168"/>
    </location>
</feature>
<dbReference type="OrthoDB" id="3981024at2759"/>
<organism evidence="2">
    <name type="scientific">Cyberlindnera fabianii</name>
    <name type="common">Yeast</name>
    <name type="synonym">Hansenula fabianii</name>
    <dbReference type="NCBI Taxonomy" id="36022"/>
    <lineage>
        <taxon>Eukaryota</taxon>
        <taxon>Fungi</taxon>
        <taxon>Dikarya</taxon>
        <taxon>Ascomycota</taxon>
        <taxon>Saccharomycotina</taxon>
        <taxon>Saccharomycetes</taxon>
        <taxon>Phaffomycetales</taxon>
        <taxon>Phaffomycetaceae</taxon>
        <taxon>Cyberlindnera</taxon>
    </lineage>
</organism>
<reference evidence="2" key="1">
    <citation type="journal article" date="2014" name="Genome Announc.">
        <title>Genome sequence of the yeast Cyberlindnera fabianii (Hansenula fabianii).</title>
        <authorList>
            <person name="Freel K.C."/>
            <person name="Sarilar V."/>
            <person name="Neuveglise C."/>
            <person name="Devillers H."/>
            <person name="Friedrich A."/>
            <person name="Schacherer J."/>
        </authorList>
    </citation>
    <scope>NUCLEOTIDE SEQUENCE</scope>
    <source>
        <strain evidence="2">YJS4271</strain>
    </source>
</reference>
<name>A0A061AYQ2_CYBFA</name>
<evidence type="ECO:0000256" key="1">
    <source>
        <dbReference type="SAM" id="Phobius"/>
    </source>
</evidence>